<dbReference type="AlphaFoldDB" id="A0A9E2SCJ2"/>
<dbReference type="Proteomes" id="UP000812270">
    <property type="component" value="Unassembled WGS sequence"/>
</dbReference>
<name>A0A9E2SCJ2_9BACT</name>
<comment type="caution">
    <text evidence="1">The sequence shown here is derived from an EMBL/GenBank/DDBJ whole genome shotgun (WGS) entry which is preliminary data.</text>
</comment>
<dbReference type="EMBL" id="JAHSPG010000013">
    <property type="protein sequence ID" value="MBV4358822.1"/>
    <property type="molecule type" value="Genomic_DNA"/>
</dbReference>
<sequence>MLKAKDEELHTLHLKIDSINHMGDASMQLYNELKIQYPDLLGITMSSANIVSSLKKNEPAVLIVLDFARAKPISEKKKIEGWLKVRLSQSNIDVVFRK</sequence>
<protein>
    <submittedName>
        <fullName evidence="1">Uncharacterized protein</fullName>
    </submittedName>
</protein>
<evidence type="ECO:0000313" key="2">
    <source>
        <dbReference type="Proteomes" id="UP000812270"/>
    </source>
</evidence>
<dbReference type="RefSeq" id="WP_217792539.1">
    <property type="nucleotide sequence ID" value="NZ_JAHSPG010000013.1"/>
</dbReference>
<keyword evidence="2" id="KW-1185">Reference proteome</keyword>
<accession>A0A9E2SCJ2</accession>
<gene>
    <name evidence="1" type="ORF">KTO63_16775</name>
</gene>
<reference evidence="1" key="1">
    <citation type="submission" date="2021-06" db="EMBL/GenBank/DDBJ databases">
        <authorList>
            <person name="Huq M.A."/>
        </authorList>
    </citation>
    <scope>NUCLEOTIDE SEQUENCE</scope>
    <source>
        <strain evidence="1">MAH-26</strain>
    </source>
</reference>
<organism evidence="1 2">
    <name type="scientific">Pinibacter aurantiacus</name>
    <dbReference type="NCBI Taxonomy" id="2851599"/>
    <lineage>
        <taxon>Bacteria</taxon>
        <taxon>Pseudomonadati</taxon>
        <taxon>Bacteroidota</taxon>
        <taxon>Chitinophagia</taxon>
        <taxon>Chitinophagales</taxon>
        <taxon>Chitinophagaceae</taxon>
        <taxon>Pinibacter</taxon>
    </lineage>
</organism>
<evidence type="ECO:0000313" key="1">
    <source>
        <dbReference type="EMBL" id="MBV4358822.1"/>
    </source>
</evidence>
<proteinExistence type="predicted"/>